<feature type="compositionally biased region" description="Polar residues" evidence="1">
    <location>
        <begin position="1"/>
        <end position="11"/>
    </location>
</feature>
<protein>
    <submittedName>
        <fullName evidence="2">Uncharacterized protein</fullName>
    </submittedName>
</protein>
<reference evidence="2" key="1">
    <citation type="submission" date="2020-04" db="EMBL/GenBank/DDBJ databases">
        <authorList>
            <person name="Chiriac C."/>
            <person name="Salcher M."/>
            <person name="Ghai R."/>
            <person name="Kavagutti S V."/>
        </authorList>
    </citation>
    <scope>NUCLEOTIDE SEQUENCE</scope>
</reference>
<dbReference type="EMBL" id="LR796167">
    <property type="protein sequence ID" value="CAB4123176.1"/>
    <property type="molecule type" value="Genomic_DNA"/>
</dbReference>
<proteinExistence type="predicted"/>
<accession>A0A6J5KPJ6</accession>
<feature type="region of interest" description="Disordered" evidence="1">
    <location>
        <begin position="1"/>
        <end position="21"/>
    </location>
</feature>
<evidence type="ECO:0000313" key="2">
    <source>
        <dbReference type="EMBL" id="CAB4123176.1"/>
    </source>
</evidence>
<gene>
    <name evidence="2" type="ORF">UFOVP29_335</name>
</gene>
<name>A0A6J5KPJ6_9CAUD</name>
<organism evidence="2">
    <name type="scientific">uncultured Caudovirales phage</name>
    <dbReference type="NCBI Taxonomy" id="2100421"/>
    <lineage>
        <taxon>Viruses</taxon>
        <taxon>Duplodnaviria</taxon>
        <taxon>Heunggongvirae</taxon>
        <taxon>Uroviricota</taxon>
        <taxon>Caudoviricetes</taxon>
        <taxon>Peduoviridae</taxon>
        <taxon>Maltschvirus</taxon>
        <taxon>Maltschvirus maltsch</taxon>
    </lineage>
</organism>
<sequence>MPHATQFTNPQRPIYSGATGVTTLPQADPNTLFSPTSADGTWILCVNPETNKAVPLYVEPKVIVSPFKLVKE</sequence>
<evidence type="ECO:0000256" key="1">
    <source>
        <dbReference type="SAM" id="MobiDB-lite"/>
    </source>
</evidence>